<dbReference type="InterPro" id="IPR035965">
    <property type="entry name" value="PAS-like_dom_sf"/>
</dbReference>
<evidence type="ECO:0000256" key="8">
    <source>
        <dbReference type="ARBA" id="ARBA00022840"/>
    </source>
</evidence>
<evidence type="ECO:0008006" key="19">
    <source>
        <dbReference type="Google" id="ProtNLM"/>
    </source>
</evidence>
<dbReference type="Proteomes" id="UP000092578">
    <property type="component" value="Unassembled WGS sequence"/>
</dbReference>
<dbReference type="InterPro" id="IPR003660">
    <property type="entry name" value="HAMP_dom"/>
</dbReference>
<evidence type="ECO:0000256" key="7">
    <source>
        <dbReference type="ARBA" id="ARBA00022777"/>
    </source>
</evidence>
<dbReference type="CDD" id="cd01949">
    <property type="entry name" value="GGDEF"/>
    <property type="match status" value="1"/>
</dbReference>
<dbReference type="GO" id="GO:0000160">
    <property type="term" value="P:phosphorelay signal transduction system"/>
    <property type="evidence" value="ECO:0007669"/>
    <property type="project" value="UniProtKB-KW"/>
</dbReference>
<feature type="domain" description="HAMP" evidence="15">
    <location>
        <begin position="304"/>
        <end position="360"/>
    </location>
</feature>
<dbReference type="PROSITE" id="PS50112">
    <property type="entry name" value="PAS"/>
    <property type="match status" value="1"/>
</dbReference>
<dbReference type="Pfam" id="PF08447">
    <property type="entry name" value="PAS_3"/>
    <property type="match status" value="1"/>
</dbReference>
<evidence type="ECO:0000256" key="10">
    <source>
        <dbReference type="ARBA" id="ARBA00023012"/>
    </source>
</evidence>
<dbReference type="PANTHER" id="PTHR45138:SF9">
    <property type="entry name" value="DIGUANYLATE CYCLASE DGCM-RELATED"/>
    <property type="match status" value="1"/>
</dbReference>
<dbReference type="InterPro" id="IPR029151">
    <property type="entry name" value="Sensor-like_sf"/>
</dbReference>
<keyword evidence="8" id="KW-0067">ATP-binding</keyword>
<dbReference type="InterPro" id="IPR029787">
    <property type="entry name" value="Nucleotide_cyclase"/>
</dbReference>
<dbReference type="EMBL" id="MAYT01000002">
    <property type="protein sequence ID" value="OCA92154.1"/>
    <property type="molecule type" value="Genomic_DNA"/>
</dbReference>
<dbReference type="CDD" id="cd00130">
    <property type="entry name" value="PAS"/>
    <property type="match status" value="1"/>
</dbReference>
<dbReference type="NCBIfam" id="TIGR00254">
    <property type="entry name" value="GGDEF"/>
    <property type="match status" value="1"/>
</dbReference>
<dbReference type="CDD" id="cd12914">
    <property type="entry name" value="PDC1_DGC_like"/>
    <property type="match status" value="1"/>
</dbReference>
<dbReference type="AlphaFoldDB" id="A0A1B9B7T9"/>
<reference evidence="18" key="1">
    <citation type="submission" date="2016-05" db="EMBL/GenBank/DDBJ databases">
        <authorList>
            <person name="Liu B."/>
            <person name="Wang J."/>
            <person name="Zhu Y."/>
            <person name="Liu G."/>
            <person name="Chen Q."/>
            <person name="Chen Z."/>
            <person name="Lan J."/>
            <person name="Che J."/>
            <person name="Ge C."/>
            <person name="Shi H."/>
            <person name="Pan Z."/>
            <person name="Liu X."/>
        </authorList>
    </citation>
    <scope>NUCLEOTIDE SEQUENCE [LARGE SCALE GENOMIC DNA]</scope>
    <source>
        <strain evidence="18">FJAT-27215</strain>
    </source>
</reference>
<evidence type="ECO:0000259" key="15">
    <source>
        <dbReference type="PROSITE" id="PS50885"/>
    </source>
</evidence>
<evidence type="ECO:0000259" key="14">
    <source>
        <dbReference type="PROSITE" id="PS50113"/>
    </source>
</evidence>
<dbReference type="SUPFAM" id="SSF55073">
    <property type="entry name" value="Nucleotide cyclase"/>
    <property type="match status" value="1"/>
</dbReference>
<dbReference type="Pfam" id="PF02743">
    <property type="entry name" value="dCache_1"/>
    <property type="match status" value="1"/>
</dbReference>
<dbReference type="GO" id="GO:1902201">
    <property type="term" value="P:negative regulation of bacterial-type flagellum-dependent cell motility"/>
    <property type="evidence" value="ECO:0007669"/>
    <property type="project" value="TreeGrafter"/>
</dbReference>
<dbReference type="NCBIfam" id="TIGR00229">
    <property type="entry name" value="sensory_box"/>
    <property type="match status" value="1"/>
</dbReference>
<dbReference type="CDD" id="cd06225">
    <property type="entry name" value="HAMP"/>
    <property type="match status" value="1"/>
</dbReference>
<evidence type="ECO:0000259" key="13">
    <source>
        <dbReference type="PROSITE" id="PS50112"/>
    </source>
</evidence>
<dbReference type="InterPro" id="IPR000700">
    <property type="entry name" value="PAS-assoc_C"/>
</dbReference>
<keyword evidence="6" id="KW-0547">Nucleotide-binding</keyword>
<accession>A0A1B9B7T9</accession>
<evidence type="ECO:0000256" key="9">
    <source>
        <dbReference type="ARBA" id="ARBA00022989"/>
    </source>
</evidence>
<protein>
    <recommendedName>
        <fullName evidence="19">Diguanylate cyclase</fullName>
    </recommendedName>
</protein>
<dbReference type="Gene3D" id="3.30.70.270">
    <property type="match status" value="1"/>
</dbReference>
<evidence type="ECO:0000313" key="17">
    <source>
        <dbReference type="EMBL" id="OCA92154.1"/>
    </source>
</evidence>
<evidence type="ECO:0000256" key="5">
    <source>
        <dbReference type="ARBA" id="ARBA00022692"/>
    </source>
</evidence>
<dbReference type="Pfam" id="PF00990">
    <property type="entry name" value="GGDEF"/>
    <property type="match status" value="1"/>
</dbReference>
<dbReference type="GO" id="GO:0016301">
    <property type="term" value="F:kinase activity"/>
    <property type="evidence" value="ECO:0007669"/>
    <property type="project" value="UniProtKB-KW"/>
</dbReference>
<name>A0A1B9B7T9_9BACI</name>
<evidence type="ECO:0000256" key="2">
    <source>
        <dbReference type="ARBA" id="ARBA00022475"/>
    </source>
</evidence>
<evidence type="ECO:0000256" key="6">
    <source>
        <dbReference type="ARBA" id="ARBA00022741"/>
    </source>
</evidence>
<dbReference type="Gene3D" id="6.10.340.10">
    <property type="match status" value="1"/>
</dbReference>
<keyword evidence="18" id="KW-1185">Reference proteome</keyword>
<dbReference type="SMART" id="SM00091">
    <property type="entry name" value="PAS"/>
    <property type="match status" value="1"/>
</dbReference>
<gene>
    <name evidence="17" type="ORF">A8F95_18635</name>
</gene>
<keyword evidence="5 12" id="KW-0812">Transmembrane</keyword>
<dbReference type="PANTHER" id="PTHR45138">
    <property type="entry name" value="REGULATORY COMPONENTS OF SENSORY TRANSDUCTION SYSTEM"/>
    <property type="match status" value="1"/>
</dbReference>
<evidence type="ECO:0000256" key="3">
    <source>
        <dbReference type="ARBA" id="ARBA00022553"/>
    </source>
</evidence>
<dbReference type="PROSITE" id="PS50885">
    <property type="entry name" value="HAMP"/>
    <property type="match status" value="1"/>
</dbReference>
<evidence type="ECO:0000256" key="12">
    <source>
        <dbReference type="SAM" id="Phobius"/>
    </source>
</evidence>
<feature type="domain" description="PAC" evidence="14">
    <location>
        <begin position="437"/>
        <end position="489"/>
    </location>
</feature>
<dbReference type="InterPro" id="IPR043128">
    <property type="entry name" value="Rev_trsase/Diguanyl_cyclase"/>
</dbReference>
<dbReference type="SMART" id="SM00267">
    <property type="entry name" value="GGDEF"/>
    <property type="match status" value="1"/>
</dbReference>
<keyword evidence="10" id="KW-0902">Two-component regulatory system</keyword>
<dbReference type="InterPro" id="IPR001610">
    <property type="entry name" value="PAC"/>
</dbReference>
<dbReference type="FunFam" id="3.30.70.270:FF:000001">
    <property type="entry name" value="Diguanylate cyclase domain protein"/>
    <property type="match status" value="1"/>
</dbReference>
<dbReference type="InterPro" id="IPR000160">
    <property type="entry name" value="GGDEF_dom"/>
</dbReference>
<dbReference type="GO" id="GO:0052621">
    <property type="term" value="F:diguanylate cyclase activity"/>
    <property type="evidence" value="ECO:0007669"/>
    <property type="project" value="TreeGrafter"/>
</dbReference>
<dbReference type="RefSeq" id="WP_065409572.1">
    <property type="nucleotide sequence ID" value="NZ_MAYT01000002.1"/>
</dbReference>
<evidence type="ECO:0000256" key="1">
    <source>
        <dbReference type="ARBA" id="ARBA00004651"/>
    </source>
</evidence>
<organism evidence="17 18">
    <name type="scientific">Pseudobacillus wudalianchiensis</name>
    <dbReference type="NCBI Taxonomy" id="1743143"/>
    <lineage>
        <taxon>Bacteria</taxon>
        <taxon>Bacillati</taxon>
        <taxon>Bacillota</taxon>
        <taxon>Bacilli</taxon>
        <taxon>Bacillales</taxon>
        <taxon>Bacillaceae</taxon>
        <taxon>Pseudobacillus</taxon>
    </lineage>
</organism>
<keyword evidence="3" id="KW-0597">Phosphoprotein</keyword>
<dbReference type="PROSITE" id="PS50887">
    <property type="entry name" value="GGDEF"/>
    <property type="match status" value="1"/>
</dbReference>
<dbReference type="SMART" id="SM00086">
    <property type="entry name" value="PAC"/>
    <property type="match status" value="1"/>
</dbReference>
<evidence type="ECO:0000256" key="4">
    <source>
        <dbReference type="ARBA" id="ARBA00022679"/>
    </source>
</evidence>
<dbReference type="InterPro" id="IPR033479">
    <property type="entry name" value="dCache_1"/>
</dbReference>
<dbReference type="Gene3D" id="3.30.450.20">
    <property type="entry name" value="PAS domain"/>
    <property type="match status" value="2"/>
</dbReference>
<evidence type="ECO:0000259" key="16">
    <source>
        <dbReference type="PROSITE" id="PS50887"/>
    </source>
</evidence>
<dbReference type="InterPro" id="IPR050469">
    <property type="entry name" value="Diguanylate_Cyclase"/>
</dbReference>
<dbReference type="InterPro" id="IPR013655">
    <property type="entry name" value="PAS_fold_3"/>
</dbReference>
<dbReference type="GO" id="GO:0005524">
    <property type="term" value="F:ATP binding"/>
    <property type="evidence" value="ECO:0007669"/>
    <property type="project" value="UniProtKB-KW"/>
</dbReference>
<feature type="transmembrane region" description="Helical" evidence="12">
    <location>
        <begin position="20"/>
        <end position="41"/>
    </location>
</feature>
<dbReference type="InterPro" id="IPR000014">
    <property type="entry name" value="PAS"/>
</dbReference>
<keyword evidence="2" id="KW-1003">Cell membrane</keyword>
<sequence>MFLNRIVHLFQISSLKGRLRFWFICFTVVFVLLASIPLVIIERGQKREEANVAIEKTMNLQQLVIDNWFEDRLADIKSISELPTVKAGDIAKMEGALKAVDKNHPEFSGIVYVNKNGITEVDTTGPIGLDLSDRPYFKEAKKGNIFITDVLIGRQSNKPIIIFSVPVYNDAGHFQGLVFGPVPIKTINNVMRQYQDSSRETYLVERNGMLISESRQGKIGKNIKSKIYKQALAGSNIKNQFYTAPNGETVLGDYRWVHDNQWLIIGEITESKIYESFYHMVMIFSFVILIVIIIGYILMIWVSNQVEAPIRKVLIGTRKIGQGNYEYRLDKTSYKEDARELQELCDNFNSMGELIESHIDSIAKSEERFRMIADYSSDVITIHDSSGKYLYVSPAGKEILQYEDEEVIGHDSYLFIHPDDIEMIRENHQILFDTGYVVSTYRIRRKDGEYIWFESSIKSLQGKDPEEPQLIVISRNITERKLAEQRLEEANKILHDLSAKDGLTGVWNRRTFDEKLEIEWSRALRNSTSFSLIMLDIDSFKAYNDTYGHQAGDDCLRKVAAKISNVVIEFGGMVFRYGGEEFSVVLPETNHDDVQRTAETIRHAVEDLKIPHSGSKISQYVTISLGIATIIPTKDKHTNQFIEFADKALYKAKQDGRNRVKSYNDLCNLQICGE</sequence>
<comment type="caution">
    <text evidence="17">The sequence shown here is derived from an EMBL/GenBank/DDBJ whole genome shotgun (WGS) entry which is preliminary data.</text>
</comment>
<dbReference type="GO" id="GO:0043709">
    <property type="term" value="P:cell adhesion involved in single-species biofilm formation"/>
    <property type="evidence" value="ECO:0007669"/>
    <property type="project" value="TreeGrafter"/>
</dbReference>
<dbReference type="SUPFAM" id="SSF55785">
    <property type="entry name" value="PYP-like sensor domain (PAS domain)"/>
    <property type="match status" value="1"/>
</dbReference>
<dbReference type="SUPFAM" id="SSF103190">
    <property type="entry name" value="Sensory domain-like"/>
    <property type="match status" value="1"/>
</dbReference>
<evidence type="ECO:0000256" key="11">
    <source>
        <dbReference type="ARBA" id="ARBA00023136"/>
    </source>
</evidence>
<keyword evidence="9 12" id="KW-1133">Transmembrane helix</keyword>
<feature type="domain" description="PAS" evidence="13">
    <location>
        <begin position="365"/>
        <end position="435"/>
    </location>
</feature>
<comment type="subcellular location">
    <subcellularLocation>
        <location evidence="1">Cell membrane</location>
        <topology evidence="1">Multi-pass membrane protein</topology>
    </subcellularLocation>
</comment>
<proteinExistence type="predicted"/>
<keyword evidence="11 12" id="KW-0472">Membrane</keyword>
<keyword evidence="4" id="KW-0808">Transferase</keyword>
<feature type="domain" description="GGDEF" evidence="16">
    <location>
        <begin position="528"/>
        <end position="665"/>
    </location>
</feature>
<dbReference type="GO" id="GO:0005886">
    <property type="term" value="C:plasma membrane"/>
    <property type="evidence" value="ECO:0007669"/>
    <property type="project" value="UniProtKB-SubCell"/>
</dbReference>
<dbReference type="PROSITE" id="PS50113">
    <property type="entry name" value="PAC"/>
    <property type="match status" value="1"/>
</dbReference>
<evidence type="ECO:0000313" key="18">
    <source>
        <dbReference type="Proteomes" id="UP000092578"/>
    </source>
</evidence>
<keyword evidence="7" id="KW-0418">Kinase</keyword>
<feature type="transmembrane region" description="Helical" evidence="12">
    <location>
        <begin position="281"/>
        <end position="302"/>
    </location>
</feature>